<dbReference type="EMBL" id="JAAKZV010000122">
    <property type="protein sequence ID" value="NGN67030.1"/>
    <property type="molecule type" value="Genomic_DNA"/>
</dbReference>
<dbReference type="Gene3D" id="1.10.10.10">
    <property type="entry name" value="Winged helix-like DNA-binding domain superfamily/Winged helix DNA-binding domain"/>
    <property type="match status" value="1"/>
</dbReference>
<dbReference type="GO" id="GO:0003677">
    <property type="term" value="F:DNA binding"/>
    <property type="evidence" value="ECO:0007669"/>
    <property type="project" value="UniProtKB-UniRule"/>
</dbReference>
<dbReference type="AlphaFoldDB" id="A0A6G4U5L5"/>
<dbReference type="SUPFAM" id="SSF48452">
    <property type="entry name" value="TPR-like"/>
    <property type="match status" value="1"/>
</dbReference>
<dbReference type="Proteomes" id="UP000481583">
    <property type="component" value="Unassembled WGS sequence"/>
</dbReference>
<accession>A0A6G4U5L5</accession>
<keyword evidence="3" id="KW-0805">Transcription regulation</keyword>
<keyword evidence="9" id="KW-1185">Reference proteome</keyword>
<dbReference type="SUPFAM" id="SSF52540">
    <property type="entry name" value="P-loop containing nucleoside triphosphate hydrolases"/>
    <property type="match status" value="1"/>
</dbReference>
<evidence type="ECO:0000313" key="8">
    <source>
        <dbReference type="EMBL" id="NGN67030.1"/>
    </source>
</evidence>
<reference evidence="8 9" key="1">
    <citation type="submission" date="2020-02" db="EMBL/GenBank/DDBJ databases">
        <title>Whole-genome analyses of novel actinobacteria.</title>
        <authorList>
            <person name="Sahin N."/>
        </authorList>
    </citation>
    <scope>NUCLEOTIDE SEQUENCE [LARGE SCALE GENOMIC DNA]</scope>
    <source>
        <strain evidence="8 9">A7024</strain>
    </source>
</reference>
<dbReference type="SMART" id="SM01043">
    <property type="entry name" value="BTAD"/>
    <property type="match status" value="1"/>
</dbReference>
<comment type="similarity">
    <text evidence="1">Belongs to the AfsR/DnrI/RedD regulatory family.</text>
</comment>
<dbReference type="InterPro" id="IPR001867">
    <property type="entry name" value="OmpR/PhoB-type_DNA-bd"/>
</dbReference>
<dbReference type="InterPro" id="IPR027417">
    <property type="entry name" value="P-loop_NTPase"/>
</dbReference>
<evidence type="ECO:0000256" key="6">
    <source>
        <dbReference type="PROSITE-ProRule" id="PRU01091"/>
    </source>
</evidence>
<dbReference type="GO" id="GO:0006355">
    <property type="term" value="P:regulation of DNA-templated transcription"/>
    <property type="evidence" value="ECO:0007669"/>
    <property type="project" value="InterPro"/>
</dbReference>
<dbReference type="InterPro" id="IPR016032">
    <property type="entry name" value="Sig_transdc_resp-reg_C-effctor"/>
</dbReference>
<feature type="DNA-binding region" description="OmpR/PhoB-type" evidence="6">
    <location>
        <begin position="1"/>
        <end position="97"/>
    </location>
</feature>
<dbReference type="PANTHER" id="PTHR35807:SF1">
    <property type="entry name" value="TRANSCRIPTIONAL REGULATOR REDD"/>
    <property type="match status" value="1"/>
</dbReference>
<evidence type="ECO:0000256" key="1">
    <source>
        <dbReference type="ARBA" id="ARBA00005820"/>
    </source>
</evidence>
<dbReference type="PROSITE" id="PS51755">
    <property type="entry name" value="OMPR_PHOB"/>
    <property type="match status" value="1"/>
</dbReference>
<dbReference type="Gene3D" id="1.25.40.10">
    <property type="entry name" value="Tetratricopeptide repeat domain"/>
    <property type="match status" value="1"/>
</dbReference>
<dbReference type="PRINTS" id="PR00364">
    <property type="entry name" value="DISEASERSIST"/>
</dbReference>
<dbReference type="InterPro" id="IPR051677">
    <property type="entry name" value="AfsR-DnrI-RedD_regulator"/>
</dbReference>
<sequence length="630" mass="66376">MIDLRVLGPVRAVAEGRDLPVGHARQRSLLAALLVDAGNVVALDRLSALIWDGRPPASGRNVLAGYAARLRKALAGANGSGAGLRLERRDGGYVLQAAPCAVDLHRFRELVARAAGERGDVRRAELLGRALGQWSGEALGNVAGARIGSVRAALEAERRLAAIEFYDTQLRLGRGREVLPRLAELAAELPYDEEVALRLLAAYRDSGDTAGALREYQAIRGALAADLDTAPGPELSAAGVRLLRTPVAVRPAAPVGERLRLPQPPDRFTGRGAELRELDALAPPDGDLAVVSGIAGSGKTALAVQWAHRAGDRFPYGRLFLGMRGHDRHLEPLDPGEALARVLSVLGHPPAELPYGLDARAALYRTLLADRAVLVVLDDVTDAAQVGPLLPAGGGRGAVLITCRQRLPELTARHGARETVLDGLDDAAALELLAGLVGAERVARERSAAADLVRACGRLPLTLRLSAGYAAGKPTARLGALVEQLHGAGAAADPAMRQALGLSYRRLPPARQRVFRLAGLLPGADFGADAVAALAGCPVAEAEEQLGALVRANLVAEPASRRYRLHDLVKPCAADMAMADEPGPAREAALLRLLEWYRRSVERASRADGIQRYGSHRGSAEAELAAEGTA</sequence>
<dbReference type="SMART" id="SM00862">
    <property type="entry name" value="Trans_reg_C"/>
    <property type="match status" value="1"/>
</dbReference>
<name>A0A6G4U5L5_9ACTN</name>
<dbReference type="SUPFAM" id="SSF46894">
    <property type="entry name" value="C-terminal effector domain of the bipartite response regulators"/>
    <property type="match status" value="1"/>
</dbReference>
<keyword evidence="5" id="KW-0804">Transcription</keyword>
<dbReference type="Pfam" id="PF03704">
    <property type="entry name" value="BTAD"/>
    <property type="match status" value="1"/>
</dbReference>
<organism evidence="8 9">
    <name type="scientific">Streptomyces coryli</name>
    <dbReference type="NCBI Taxonomy" id="1128680"/>
    <lineage>
        <taxon>Bacteria</taxon>
        <taxon>Bacillati</taxon>
        <taxon>Actinomycetota</taxon>
        <taxon>Actinomycetes</taxon>
        <taxon>Kitasatosporales</taxon>
        <taxon>Streptomycetaceae</taxon>
        <taxon>Streptomyces</taxon>
    </lineage>
</organism>
<evidence type="ECO:0000256" key="3">
    <source>
        <dbReference type="ARBA" id="ARBA00023015"/>
    </source>
</evidence>
<evidence type="ECO:0000259" key="7">
    <source>
        <dbReference type="PROSITE" id="PS51755"/>
    </source>
</evidence>
<dbReference type="RefSeq" id="WP_338118287.1">
    <property type="nucleotide sequence ID" value="NZ_JAAKZV010000122.1"/>
</dbReference>
<dbReference type="InterPro" id="IPR005158">
    <property type="entry name" value="BTAD"/>
</dbReference>
<evidence type="ECO:0000256" key="5">
    <source>
        <dbReference type="ARBA" id="ARBA00023163"/>
    </source>
</evidence>
<feature type="non-terminal residue" evidence="8">
    <location>
        <position position="630"/>
    </location>
</feature>
<evidence type="ECO:0000256" key="2">
    <source>
        <dbReference type="ARBA" id="ARBA00023012"/>
    </source>
</evidence>
<evidence type="ECO:0000313" key="9">
    <source>
        <dbReference type="Proteomes" id="UP000481583"/>
    </source>
</evidence>
<keyword evidence="2" id="KW-0902">Two-component regulatory system</keyword>
<dbReference type="GO" id="GO:0000160">
    <property type="term" value="P:phosphorelay signal transduction system"/>
    <property type="evidence" value="ECO:0007669"/>
    <property type="project" value="UniProtKB-KW"/>
</dbReference>
<gene>
    <name evidence="8" type="ORF">G5C51_24365</name>
</gene>
<dbReference type="InterPro" id="IPR036388">
    <property type="entry name" value="WH-like_DNA-bd_sf"/>
</dbReference>
<proteinExistence type="inferred from homology"/>
<dbReference type="InterPro" id="IPR011990">
    <property type="entry name" value="TPR-like_helical_dom_sf"/>
</dbReference>
<dbReference type="GO" id="GO:0043531">
    <property type="term" value="F:ADP binding"/>
    <property type="evidence" value="ECO:0007669"/>
    <property type="project" value="InterPro"/>
</dbReference>
<dbReference type="PANTHER" id="PTHR35807">
    <property type="entry name" value="TRANSCRIPTIONAL REGULATOR REDD-RELATED"/>
    <property type="match status" value="1"/>
</dbReference>
<comment type="caution">
    <text evidence="8">The sequence shown here is derived from an EMBL/GenBank/DDBJ whole genome shotgun (WGS) entry which is preliminary data.</text>
</comment>
<dbReference type="Gene3D" id="3.40.50.300">
    <property type="entry name" value="P-loop containing nucleotide triphosphate hydrolases"/>
    <property type="match status" value="1"/>
</dbReference>
<keyword evidence="4 6" id="KW-0238">DNA-binding</keyword>
<protein>
    <submittedName>
        <fullName evidence="8">AfsR family transcriptional regulator</fullName>
    </submittedName>
</protein>
<dbReference type="CDD" id="cd15831">
    <property type="entry name" value="BTAD"/>
    <property type="match status" value="1"/>
</dbReference>
<feature type="domain" description="OmpR/PhoB-type" evidence="7">
    <location>
        <begin position="1"/>
        <end position="97"/>
    </location>
</feature>
<evidence type="ECO:0000256" key="4">
    <source>
        <dbReference type="ARBA" id="ARBA00023125"/>
    </source>
</evidence>